<comment type="caution">
    <text evidence="2">The sequence shown here is derived from an EMBL/GenBank/DDBJ whole genome shotgun (WGS) entry which is preliminary data.</text>
</comment>
<evidence type="ECO:0000256" key="1">
    <source>
        <dbReference type="SAM" id="Phobius"/>
    </source>
</evidence>
<reference evidence="2" key="1">
    <citation type="submission" date="2023-04" db="EMBL/GenBank/DDBJ databases">
        <title>Colletotrichum limetticola genome sequence.</title>
        <authorList>
            <person name="Baroncelli R."/>
        </authorList>
    </citation>
    <scope>NUCLEOTIDE SEQUENCE</scope>
    <source>
        <strain evidence="2">KLA-Anderson</strain>
    </source>
</reference>
<keyword evidence="1" id="KW-0812">Transmembrane</keyword>
<dbReference type="EMBL" id="JARUPT010000718">
    <property type="protein sequence ID" value="KAK0369045.1"/>
    <property type="molecule type" value="Genomic_DNA"/>
</dbReference>
<organism evidence="2 3">
    <name type="scientific">Colletotrichum limetticola</name>
    <dbReference type="NCBI Taxonomy" id="1209924"/>
    <lineage>
        <taxon>Eukaryota</taxon>
        <taxon>Fungi</taxon>
        <taxon>Dikarya</taxon>
        <taxon>Ascomycota</taxon>
        <taxon>Pezizomycotina</taxon>
        <taxon>Sordariomycetes</taxon>
        <taxon>Hypocreomycetidae</taxon>
        <taxon>Glomerellales</taxon>
        <taxon>Glomerellaceae</taxon>
        <taxon>Colletotrichum</taxon>
        <taxon>Colletotrichum acutatum species complex</taxon>
    </lineage>
</organism>
<gene>
    <name evidence="2" type="ORF">CLIM01_13602</name>
</gene>
<sequence>MEVQGCYSQKTEERCKLMFSKTLCWIVTTLNLVKGILMLFVAYGNSERPLLNIGDAIESFLIEEDRYTRGMGLRSQAIQRKSGWWNANLQKFDTTRRRKFVAGSLCRPQVIMSLIYFNYNALYTSISLITEWDRFGKEQKGLRTSSPSQGHQRQTYFLQLPFRYSLPLTVFSGGLHWLISQSIFLVFIEVYDSAGNKDDDDTITSCGWSPVGVICVIVAGTIMVGLLVMSGFRRLRYGGIPVAGSCSAAISAACHPAPNEEPKLWIKALRWGVVSEPDSELPHCSFSSRKIDAPSEGKMYR</sequence>
<keyword evidence="1" id="KW-1133">Transmembrane helix</keyword>
<feature type="transmembrane region" description="Helical" evidence="1">
    <location>
        <begin position="208"/>
        <end position="228"/>
    </location>
</feature>
<dbReference type="Proteomes" id="UP001169217">
    <property type="component" value="Unassembled WGS sequence"/>
</dbReference>
<evidence type="ECO:0000313" key="3">
    <source>
        <dbReference type="Proteomes" id="UP001169217"/>
    </source>
</evidence>
<proteinExistence type="predicted"/>
<feature type="transmembrane region" description="Helical" evidence="1">
    <location>
        <begin position="166"/>
        <end position="188"/>
    </location>
</feature>
<feature type="transmembrane region" description="Helical" evidence="1">
    <location>
        <begin position="110"/>
        <end position="130"/>
    </location>
</feature>
<keyword evidence="1" id="KW-0472">Membrane</keyword>
<feature type="transmembrane region" description="Helical" evidence="1">
    <location>
        <begin position="23"/>
        <end position="43"/>
    </location>
</feature>
<protein>
    <submittedName>
        <fullName evidence="2">Uncharacterized protein</fullName>
    </submittedName>
</protein>
<dbReference type="PANTHER" id="PTHR35395">
    <property type="entry name" value="DUF6536 DOMAIN-CONTAINING PROTEIN"/>
    <property type="match status" value="1"/>
</dbReference>
<name>A0ABQ9PGJ5_9PEZI</name>
<keyword evidence="3" id="KW-1185">Reference proteome</keyword>
<evidence type="ECO:0000313" key="2">
    <source>
        <dbReference type="EMBL" id="KAK0369045.1"/>
    </source>
</evidence>
<dbReference type="PANTHER" id="PTHR35395:SF1">
    <property type="entry name" value="DUF6536 DOMAIN-CONTAINING PROTEIN"/>
    <property type="match status" value="1"/>
</dbReference>
<accession>A0ABQ9PGJ5</accession>